<name>A0AAN5CAQ8_9BILA</name>
<evidence type="ECO:0008006" key="9">
    <source>
        <dbReference type="Google" id="ProtNLM"/>
    </source>
</evidence>
<gene>
    <name evidence="7" type="ORF">PMAYCL1PPCAC_05314</name>
</gene>
<feature type="transmembrane region" description="Helical" evidence="6">
    <location>
        <begin position="274"/>
        <end position="296"/>
    </location>
</feature>
<protein>
    <recommendedName>
        <fullName evidence="9">G protein-coupled receptor</fullName>
    </recommendedName>
</protein>
<comment type="subcellular location">
    <subcellularLocation>
        <location evidence="1">Membrane</location>
        <topology evidence="1">Multi-pass membrane protein</topology>
    </subcellularLocation>
</comment>
<evidence type="ECO:0000256" key="3">
    <source>
        <dbReference type="ARBA" id="ARBA00022692"/>
    </source>
</evidence>
<feature type="transmembrane region" description="Helical" evidence="6">
    <location>
        <begin position="41"/>
        <end position="61"/>
    </location>
</feature>
<dbReference type="Proteomes" id="UP001328107">
    <property type="component" value="Unassembled WGS sequence"/>
</dbReference>
<proteinExistence type="inferred from homology"/>
<organism evidence="7 8">
    <name type="scientific">Pristionchus mayeri</name>
    <dbReference type="NCBI Taxonomy" id="1317129"/>
    <lineage>
        <taxon>Eukaryota</taxon>
        <taxon>Metazoa</taxon>
        <taxon>Ecdysozoa</taxon>
        <taxon>Nematoda</taxon>
        <taxon>Chromadorea</taxon>
        <taxon>Rhabditida</taxon>
        <taxon>Rhabditina</taxon>
        <taxon>Diplogasteromorpha</taxon>
        <taxon>Diplogasteroidea</taxon>
        <taxon>Neodiplogasteridae</taxon>
        <taxon>Pristionchus</taxon>
    </lineage>
</organism>
<feature type="non-terminal residue" evidence="7">
    <location>
        <position position="321"/>
    </location>
</feature>
<feature type="transmembrane region" description="Helical" evidence="6">
    <location>
        <begin position="238"/>
        <end position="262"/>
    </location>
</feature>
<feature type="transmembrane region" description="Helical" evidence="6">
    <location>
        <begin position="132"/>
        <end position="156"/>
    </location>
</feature>
<feature type="transmembrane region" description="Helical" evidence="6">
    <location>
        <begin position="196"/>
        <end position="217"/>
    </location>
</feature>
<keyword evidence="4 6" id="KW-1133">Transmembrane helix</keyword>
<comment type="caution">
    <text evidence="7">The sequence shown here is derived from an EMBL/GenBank/DDBJ whole genome shotgun (WGS) entry which is preliminary data.</text>
</comment>
<evidence type="ECO:0000256" key="2">
    <source>
        <dbReference type="ARBA" id="ARBA00009166"/>
    </source>
</evidence>
<keyword evidence="8" id="KW-1185">Reference proteome</keyword>
<comment type="similarity">
    <text evidence="2">Belongs to the nematode receptor-like protein srd family.</text>
</comment>
<dbReference type="GO" id="GO:0016020">
    <property type="term" value="C:membrane"/>
    <property type="evidence" value="ECO:0007669"/>
    <property type="project" value="UniProtKB-SubCell"/>
</dbReference>
<dbReference type="EMBL" id="BTRK01000002">
    <property type="protein sequence ID" value="GMR35119.1"/>
    <property type="molecule type" value="Genomic_DNA"/>
</dbReference>
<keyword evidence="3 6" id="KW-0812">Transmembrane</keyword>
<dbReference type="PANTHER" id="PTHR22945">
    <property type="entry name" value="SERPENTINE RECEPTOR, CLASS D DELTA"/>
    <property type="match status" value="1"/>
</dbReference>
<evidence type="ECO:0000313" key="8">
    <source>
        <dbReference type="Proteomes" id="UP001328107"/>
    </source>
</evidence>
<reference evidence="8" key="1">
    <citation type="submission" date="2022-10" db="EMBL/GenBank/DDBJ databases">
        <title>Genome assembly of Pristionchus species.</title>
        <authorList>
            <person name="Yoshida K."/>
            <person name="Sommer R.J."/>
        </authorList>
    </citation>
    <scope>NUCLEOTIDE SEQUENCE [LARGE SCALE GENOMIC DNA]</scope>
    <source>
        <strain evidence="8">RS5460</strain>
    </source>
</reference>
<dbReference type="AlphaFoldDB" id="A0AAN5CAQ8"/>
<keyword evidence="5 6" id="KW-0472">Membrane</keyword>
<feature type="transmembrane region" description="Helical" evidence="6">
    <location>
        <begin position="6"/>
        <end position="29"/>
    </location>
</feature>
<evidence type="ECO:0000256" key="6">
    <source>
        <dbReference type="SAM" id="Phobius"/>
    </source>
</evidence>
<evidence type="ECO:0000256" key="1">
    <source>
        <dbReference type="ARBA" id="ARBA00004141"/>
    </source>
</evidence>
<dbReference type="SUPFAM" id="SSF81321">
    <property type="entry name" value="Family A G protein-coupled receptor-like"/>
    <property type="match status" value="1"/>
</dbReference>
<dbReference type="Pfam" id="PF10317">
    <property type="entry name" value="7TM_GPCR_Srd"/>
    <property type="match status" value="1"/>
</dbReference>
<dbReference type="InterPro" id="IPR050920">
    <property type="entry name" value="Nematode_rcpt-like_delta"/>
</dbReference>
<evidence type="ECO:0000256" key="4">
    <source>
        <dbReference type="ARBA" id="ARBA00022989"/>
    </source>
</evidence>
<dbReference type="InterPro" id="IPR019421">
    <property type="entry name" value="7TM_GPCR_serpentine_rcpt_Srd"/>
</dbReference>
<accession>A0AAN5CAQ8</accession>
<dbReference type="PANTHER" id="PTHR22945:SF40">
    <property type="entry name" value="SERPENTINE RECEPTOR, CLASS D (DELTA)-RELATED"/>
    <property type="match status" value="1"/>
</dbReference>
<evidence type="ECO:0000256" key="5">
    <source>
        <dbReference type="ARBA" id="ARBA00023136"/>
    </source>
</evidence>
<evidence type="ECO:0000313" key="7">
    <source>
        <dbReference type="EMBL" id="GMR35119.1"/>
    </source>
</evidence>
<sequence length="321" mass="36153">MYYEGTRIVHDCFCTSAILINILLIVIIIRKTPHKLSSYSIILLNFAIIEIASAIASLFIFNRAILLNPRDADKYTVFASTGPCRLTGSSRVCLAASAFLSHGHCHFYILLGFSFCFRYISIKYSAPNTHRLYYTLALLYTPTAVVYTIFGAAPILDSSTLEIVMKASHPRYDFNASAKSELLIGQTICDFLSNNIVFSQAILIPAYVVIIVSAFRIHRLLSSSLRMSEKSRRMHKEIMQGLIFQAMLPLFYVTVIGVNQAFRARILPDWKENGYLLITVSAMTLTASPLSTLFFIRPYRLALVSMFGRRTYLYSPPGTTE</sequence>